<dbReference type="InterPro" id="IPR036921">
    <property type="entry name" value="PurM-like_N_sf"/>
</dbReference>
<dbReference type="SUPFAM" id="SSF56042">
    <property type="entry name" value="PurM C-terminal domain-like"/>
    <property type="match status" value="1"/>
</dbReference>
<dbReference type="InterPro" id="IPR006283">
    <property type="entry name" value="ThiL-like"/>
</dbReference>
<dbReference type="Gene3D" id="3.30.1330.10">
    <property type="entry name" value="PurM-like, N-terminal domain"/>
    <property type="match status" value="1"/>
</dbReference>
<gene>
    <name evidence="2" type="ORF">S03H2_15849</name>
</gene>
<dbReference type="InterPro" id="IPR016188">
    <property type="entry name" value="PurM-like_N"/>
</dbReference>
<dbReference type="SUPFAM" id="SSF55326">
    <property type="entry name" value="PurM N-terminal domain-like"/>
    <property type="match status" value="1"/>
</dbReference>
<dbReference type="CDD" id="cd02194">
    <property type="entry name" value="ThiL"/>
    <property type="match status" value="1"/>
</dbReference>
<dbReference type="PANTHER" id="PTHR30270">
    <property type="entry name" value="THIAMINE-MONOPHOSPHATE KINASE"/>
    <property type="match status" value="1"/>
</dbReference>
<proteinExistence type="predicted"/>
<dbReference type="Pfam" id="PF00586">
    <property type="entry name" value="AIRS"/>
    <property type="match status" value="1"/>
</dbReference>
<name>X1FUU8_9ZZZZ</name>
<dbReference type="PANTHER" id="PTHR30270:SF0">
    <property type="entry name" value="THIAMINE-MONOPHOSPHATE KINASE"/>
    <property type="match status" value="1"/>
</dbReference>
<comment type="caution">
    <text evidence="2">The sequence shown here is derived from an EMBL/GenBank/DDBJ whole genome shotgun (WGS) entry which is preliminary data.</text>
</comment>
<dbReference type="InterPro" id="IPR036676">
    <property type="entry name" value="PurM-like_C_sf"/>
</dbReference>
<protein>
    <recommendedName>
        <fullName evidence="1">PurM-like N-terminal domain-containing protein</fullName>
    </recommendedName>
</protein>
<dbReference type="NCBIfam" id="TIGR01379">
    <property type="entry name" value="thiL"/>
    <property type="match status" value="1"/>
</dbReference>
<dbReference type="AlphaFoldDB" id="X1FUU8"/>
<organism evidence="2">
    <name type="scientific">marine sediment metagenome</name>
    <dbReference type="NCBI Taxonomy" id="412755"/>
    <lineage>
        <taxon>unclassified sequences</taxon>
        <taxon>metagenomes</taxon>
        <taxon>ecological metagenomes</taxon>
    </lineage>
</organism>
<reference evidence="2" key="1">
    <citation type="journal article" date="2014" name="Front. Microbiol.">
        <title>High frequency of phylogenetically diverse reductive dehalogenase-homologous genes in deep subseafloor sedimentary metagenomes.</title>
        <authorList>
            <person name="Kawai M."/>
            <person name="Futagami T."/>
            <person name="Toyoda A."/>
            <person name="Takaki Y."/>
            <person name="Nishi S."/>
            <person name="Hori S."/>
            <person name="Arai W."/>
            <person name="Tsubouchi T."/>
            <person name="Morono Y."/>
            <person name="Uchiyama I."/>
            <person name="Ito T."/>
            <person name="Fujiyama A."/>
            <person name="Inagaki F."/>
            <person name="Takami H."/>
        </authorList>
    </citation>
    <scope>NUCLEOTIDE SEQUENCE</scope>
    <source>
        <strain evidence="2">Expedition CK06-06</strain>
    </source>
</reference>
<evidence type="ECO:0000259" key="1">
    <source>
        <dbReference type="Pfam" id="PF00586"/>
    </source>
</evidence>
<dbReference type="GO" id="GO:0009228">
    <property type="term" value="P:thiamine biosynthetic process"/>
    <property type="evidence" value="ECO:0007669"/>
    <property type="project" value="InterPro"/>
</dbReference>
<feature type="non-terminal residue" evidence="2">
    <location>
        <position position="222"/>
    </location>
</feature>
<dbReference type="Gene3D" id="3.90.650.10">
    <property type="entry name" value="PurM-like C-terminal domain"/>
    <property type="match status" value="1"/>
</dbReference>
<accession>X1FUU8</accession>
<dbReference type="GO" id="GO:0009030">
    <property type="term" value="F:thiamine-phosphate kinase activity"/>
    <property type="evidence" value="ECO:0007669"/>
    <property type="project" value="InterPro"/>
</dbReference>
<evidence type="ECO:0000313" key="2">
    <source>
        <dbReference type="EMBL" id="GAH36320.1"/>
    </source>
</evidence>
<sequence>MVNGVAHVDEKRGDEFDLIASVFAPLAKDSGALGLRDDAAVLRPPEGHELLVSCDAINEGEHFLKDDPADSIGHKALAVTLSDLAAKGARPYAYLLSLSLPRDISPDWLKGLAAGLDALQTEAGVALVGGDTTASQGGISIVVTGLGLVPQGHAVLRLGAKPGDRLYVSGTIGDAHLGLRLLQDPTLAETWGLSGEDVVFLVERYRRPSPRFDLALLVQNFA</sequence>
<feature type="domain" description="PurM-like N-terminal" evidence="1">
    <location>
        <begin position="37"/>
        <end position="149"/>
    </location>
</feature>
<dbReference type="EMBL" id="BARU01008065">
    <property type="protein sequence ID" value="GAH36320.1"/>
    <property type="molecule type" value="Genomic_DNA"/>
</dbReference>